<keyword evidence="5" id="KW-1185">Reference proteome</keyword>
<organism evidence="3 4">
    <name type="scientific">Caulobacter flavus</name>
    <dbReference type="NCBI Taxonomy" id="1679497"/>
    <lineage>
        <taxon>Bacteria</taxon>
        <taxon>Pseudomonadati</taxon>
        <taxon>Pseudomonadota</taxon>
        <taxon>Alphaproteobacteria</taxon>
        <taxon>Caulobacterales</taxon>
        <taxon>Caulobacteraceae</taxon>
        <taxon>Caulobacter</taxon>
    </lineage>
</organism>
<proteinExistence type="predicted"/>
<dbReference type="AlphaFoldDB" id="A0A2N5CVQ1"/>
<dbReference type="RefSeq" id="WP_101712612.1">
    <property type="nucleotide sequence ID" value="NZ_CP026100.1"/>
</dbReference>
<dbReference type="InterPro" id="IPR048169">
    <property type="entry name" value="DidA-like"/>
</dbReference>
<sequence>MTDIAMTQFFDAPVRTARRVRVARPGRPAGVWGSVTYAGVLLVWAGLFVIRPRLALRVMAERRADSPLPRLGKR</sequence>
<accession>A0A2N5CVQ1</accession>
<dbReference type="EMBL" id="PJRQ01000015">
    <property type="protein sequence ID" value="PLR17881.1"/>
    <property type="molecule type" value="Genomic_DNA"/>
</dbReference>
<reference evidence="3 4" key="1">
    <citation type="submission" date="2017-12" db="EMBL/GenBank/DDBJ databases">
        <title>The genome sequence of Caulobacter flavus CGMCC1 15093.</title>
        <authorList>
            <person name="Gao J."/>
            <person name="Mao X."/>
            <person name="Sun J."/>
        </authorList>
    </citation>
    <scope>NUCLEOTIDE SEQUENCE [LARGE SCALE GENOMIC DNA]</scope>
    <source>
        <strain evidence="3 4">CGMCC1 15093</strain>
    </source>
</reference>
<dbReference type="Proteomes" id="UP000281192">
    <property type="component" value="Chromosome"/>
</dbReference>
<evidence type="ECO:0000313" key="4">
    <source>
        <dbReference type="Proteomes" id="UP000234483"/>
    </source>
</evidence>
<evidence type="ECO:0000313" key="5">
    <source>
        <dbReference type="Proteomes" id="UP000281192"/>
    </source>
</evidence>
<dbReference type="Proteomes" id="UP000234483">
    <property type="component" value="Unassembled WGS sequence"/>
</dbReference>
<feature type="transmembrane region" description="Helical" evidence="1">
    <location>
        <begin position="29"/>
        <end position="50"/>
    </location>
</feature>
<keyword evidence="1" id="KW-0812">Transmembrane</keyword>
<dbReference type="OrthoDB" id="7193179at2"/>
<dbReference type="NCBIfam" id="NF041580">
    <property type="entry name" value="DidA"/>
    <property type="match status" value="1"/>
</dbReference>
<dbReference type="EMBL" id="CP026100">
    <property type="protein sequence ID" value="AYV46972.1"/>
    <property type="molecule type" value="Genomic_DNA"/>
</dbReference>
<protein>
    <submittedName>
        <fullName evidence="3">Uncharacterized protein</fullName>
    </submittedName>
</protein>
<dbReference type="KEGG" id="cfh:C1707_12245"/>
<evidence type="ECO:0000313" key="2">
    <source>
        <dbReference type="EMBL" id="AYV46972.1"/>
    </source>
</evidence>
<evidence type="ECO:0000256" key="1">
    <source>
        <dbReference type="SAM" id="Phobius"/>
    </source>
</evidence>
<gene>
    <name evidence="2" type="ORF">C1707_12245</name>
    <name evidence="3" type="ORF">CFHF_08660</name>
</gene>
<keyword evidence="1" id="KW-0472">Membrane</keyword>
<evidence type="ECO:0000313" key="3">
    <source>
        <dbReference type="EMBL" id="PLR17881.1"/>
    </source>
</evidence>
<reference evidence="2 5" key="2">
    <citation type="submission" date="2018-01" db="EMBL/GenBank/DDBJ databases">
        <title>Complete genome sequence of Caulobacter flavus RHGG3.</title>
        <authorList>
            <person name="Yang E."/>
        </authorList>
    </citation>
    <scope>NUCLEOTIDE SEQUENCE [LARGE SCALE GENOMIC DNA]</scope>
    <source>
        <strain evidence="2 5">RHGG3</strain>
    </source>
</reference>
<name>A0A2N5CVQ1_9CAUL</name>
<keyword evidence="1" id="KW-1133">Transmembrane helix</keyword>